<dbReference type="HOGENOM" id="CLU_3236619_0_0_5"/>
<dbReference type="AlphaFoldDB" id="C6V5I2"/>
<dbReference type="KEGG" id="nri:NRI_0675"/>
<accession>C6V5I2</accession>
<keyword evidence="2" id="KW-1185">Reference proteome</keyword>
<gene>
    <name evidence="1" type="ordered locus">NRI_0675</name>
</gene>
<dbReference type="STRING" id="434131.NRI_0675"/>
<organism evidence="1 2">
    <name type="scientific">Neorickettsia risticii (strain Illinois)</name>
    <dbReference type="NCBI Taxonomy" id="434131"/>
    <lineage>
        <taxon>Bacteria</taxon>
        <taxon>Pseudomonadati</taxon>
        <taxon>Pseudomonadota</taxon>
        <taxon>Alphaproteobacteria</taxon>
        <taxon>Rickettsiales</taxon>
        <taxon>Anaplasmataceae</taxon>
        <taxon>Neorickettsia</taxon>
    </lineage>
</organism>
<proteinExistence type="predicted"/>
<evidence type="ECO:0000313" key="1">
    <source>
        <dbReference type="EMBL" id="ACT69647.1"/>
    </source>
</evidence>
<dbReference type="EMBL" id="CP001431">
    <property type="protein sequence ID" value="ACT69647.1"/>
    <property type="molecule type" value="Genomic_DNA"/>
</dbReference>
<evidence type="ECO:0000313" key="2">
    <source>
        <dbReference type="Proteomes" id="UP000001627"/>
    </source>
</evidence>
<protein>
    <submittedName>
        <fullName evidence="1">Uncharacterized protein</fullName>
    </submittedName>
</protein>
<name>C6V5I2_NEORI</name>
<sequence length="43" mass="5194">MSVRTRMFFSSQKSRKDRPALISIEDKVIKFTVFLMNFQIRKI</sequence>
<dbReference type="Proteomes" id="UP000001627">
    <property type="component" value="Chromosome"/>
</dbReference>
<reference evidence="1 2" key="1">
    <citation type="journal article" date="2009" name="Nucleic Acids Res.">
        <title>Analysis of complete genome sequence of Neorickettsia risticii: causative agent of Potomac horse fever.</title>
        <authorList>
            <person name="Lin M."/>
            <person name="Zhang C."/>
            <person name="Gibson K."/>
            <person name="Rikihisa Y."/>
        </authorList>
    </citation>
    <scope>NUCLEOTIDE SEQUENCE [LARGE SCALE GENOMIC DNA]</scope>
    <source>
        <strain evidence="1 2">Illinois</strain>
    </source>
</reference>